<organism evidence="1">
    <name type="scientific">uncultured marine virus</name>
    <dbReference type="NCBI Taxonomy" id="186617"/>
    <lineage>
        <taxon>Viruses</taxon>
        <taxon>environmental samples</taxon>
    </lineage>
</organism>
<reference evidence="1" key="1">
    <citation type="journal article" date="2015" name="Front. Microbiol.">
        <title>Combining genomic sequencing methods to explore viral diversity and reveal potential virus-host interactions.</title>
        <authorList>
            <person name="Chow C.E."/>
            <person name="Winget D.M."/>
            <person name="White R.A.III."/>
            <person name="Hallam S.J."/>
            <person name="Suttle C.A."/>
        </authorList>
    </citation>
    <scope>NUCLEOTIDE SEQUENCE</scope>
    <source>
        <strain evidence="1">Anoxic3_4</strain>
    </source>
</reference>
<reference evidence="1" key="2">
    <citation type="submission" date="2015-03" db="EMBL/GenBank/DDBJ databases">
        <authorList>
            <person name="Chow C.-E.T."/>
            <person name="Winget D.M."/>
            <person name="White R.A.III."/>
            <person name="Hallam S.J."/>
            <person name="Suttle C.A."/>
        </authorList>
    </citation>
    <scope>NUCLEOTIDE SEQUENCE</scope>
    <source>
        <strain evidence="1">Anoxic3_4</strain>
    </source>
</reference>
<evidence type="ECO:0000313" key="1">
    <source>
        <dbReference type="EMBL" id="AKH46138.1"/>
    </source>
</evidence>
<name>A0A0F7L3T7_9VIRU</name>
<proteinExistence type="predicted"/>
<dbReference type="EMBL" id="KR029579">
    <property type="protein sequence ID" value="AKH46138.1"/>
    <property type="molecule type" value="Genomic_DNA"/>
</dbReference>
<protein>
    <submittedName>
        <fullName evidence="1">Uncharacterized protein</fullName>
    </submittedName>
</protein>
<sequence length="79" mass="8916">MSRFKKQTCLGMFLKQDDHKSDRTSLCDKGTPGSVGRPIRMGRRSISCCATNYLNRCGSQSFFGTTQSFTKGCKRKHMN</sequence>
<accession>A0A0F7L3T7</accession>